<evidence type="ECO:0000256" key="18">
    <source>
        <dbReference type="RuleBase" id="RU365072"/>
    </source>
</evidence>
<evidence type="ECO:0000256" key="11">
    <source>
        <dbReference type="ARBA" id="ARBA00023010"/>
    </source>
</evidence>
<comment type="subunit">
    <text evidence="17">Part of the nuclear pore complex (NPC). Forms part of the Nup160 subcomplex in the nuclear pore which is composed of NUP160, NUP133, NUP107 and Nup96; this complex plays a role in RNA export and in tethering Nup98 and NUP153 to the nucleus. Does not interact with TPR. Interacts with ZNF106.</text>
</comment>
<dbReference type="GO" id="GO:0006406">
    <property type="term" value="P:mRNA export from nucleus"/>
    <property type="evidence" value="ECO:0007669"/>
    <property type="project" value="TreeGrafter"/>
</dbReference>
<dbReference type="PANTHER" id="PTHR13003">
    <property type="entry name" value="NUP107-RELATED"/>
    <property type="match status" value="1"/>
</dbReference>
<dbReference type="InterPro" id="IPR007252">
    <property type="entry name" value="Nup84/Nup107"/>
</dbReference>
<comment type="function">
    <text evidence="18">Functions as a component of the nuclear pore complex (NPC).</text>
</comment>
<dbReference type="Gene3D" id="1.10.3450.20">
    <property type="match status" value="1"/>
</dbReference>
<dbReference type="GO" id="GO:0000973">
    <property type="term" value="P:post-transcriptional tethering of RNA polymerase II gene DNA at nuclear periphery"/>
    <property type="evidence" value="ECO:0007669"/>
    <property type="project" value="TreeGrafter"/>
</dbReference>
<evidence type="ECO:0000256" key="5">
    <source>
        <dbReference type="ARBA" id="ARBA00022481"/>
    </source>
</evidence>
<evidence type="ECO:0000256" key="3">
    <source>
        <dbReference type="ARBA" id="ARBA00022448"/>
    </source>
</evidence>
<proteinExistence type="inferred from homology"/>
<dbReference type="FunFam" id="1.20.190.50:FF:000001">
    <property type="entry name" value="Nuclear pore complex protein"/>
    <property type="match status" value="1"/>
</dbReference>
<evidence type="ECO:0000256" key="6">
    <source>
        <dbReference type="ARBA" id="ARBA00022553"/>
    </source>
</evidence>
<keyword evidence="14 18" id="KW-0539">Nucleus</keyword>
<comment type="similarity">
    <text evidence="2 18">Belongs to the nucleoporin Nup84/Nup107 family.</text>
</comment>
<dbReference type="GO" id="GO:0031965">
    <property type="term" value="C:nuclear membrane"/>
    <property type="evidence" value="ECO:0007669"/>
    <property type="project" value="UniProtKB-SubCell"/>
</dbReference>
<evidence type="ECO:0000256" key="7">
    <source>
        <dbReference type="ARBA" id="ARBA00022816"/>
    </source>
</evidence>
<comment type="function">
    <text evidence="16">Plays a role in the nuclear pore complex (NPC) assembly and/or maintenance. Required for the assembly of peripheral proteins into the NPC. May anchor NUP62 to the NPC. Involved in nephrogenesis.</text>
</comment>
<evidence type="ECO:0000313" key="19">
    <source>
        <dbReference type="EMBL" id="GFY43828.1"/>
    </source>
</evidence>
<protein>
    <recommendedName>
        <fullName evidence="18">Nuclear pore complex protein</fullName>
    </recommendedName>
</protein>
<keyword evidence="10" id="KW-0007">Acetylation</keyword>
<keyword evidence="6" id="KW-0597">Phosphoprotein</keyword>
<keyword evidence="15" id="KW-0137">Centromere</keyword>
<gene>
    <name evidence="19" type="primary">Nup107</name>
    <name evidence="19" type="ORF">TNIN_413061</name>
</gene>
<comment type="caution">
    <text evidence="19">The sequence shown here is derived from an EMBL/GenBank/DDBJ whole genome shotgun (WGS) entry which is preliminary data.</text>
</comment>
<evidence type="ECO:0000256" key="4">
    <source>
        <dbReference type="ARBA" id="ARBA00022454"/>
    </source>
</evidence>
<evidence type="ECO:0000256" key="9">
    <source>
        <dbReference type="ARBA" id="ARBA00022927"/>
    </source>
</evidence>
<keyword evidence="20" id="KW-1185">Reference proteome</keyword>
<evidence type="ECO:0000313" key="20">
    <source>
        <dbReference type="Proteomes" id="UP000886998"/>
    </source>
</evidence>
<evidence type="ECO:0000256" key="10">
    <source>
        <dbReference type="ARBA" id="ARBA00022990"/>
    </source>
</evidence>
<accession>A0A8X6WYT4</accession>
<keyword evidence="13 18" id="KW-0472">Membrane</keyword>
<dbReference type="Gene3D" id="1.20.190.50">
    <property type="match status" value="1"/>
</dbReference>
<evidence type="ECO:0000256" key="15">
    <source>
        <dbReference type="ARBA" id="ARBA00023328"/>
    </source>
</evidence>
<dbReference type="GO" id="GO:0031080">
    <property type="term" value="C:nuclear pore outer ring"/>
    <property type="evidence" value="ECO:0007669"/>
    <property type="project" value="TreeGrafter"/>
</dbReference>
<dbReference type="PANTHER" id="PTHR13003:SF2">
    <property type="entry name" value="NUCLEAR PORE COMPLEX PROTEIN NUP107"/>
    <property type="match status" value="1"/>
</dbReference>
<dbReference type="AlphaFoldDB" id="A0A8X6WYT4"/>
<keyword evidence="9" id="KW-0653">Protein transport</keyword>
<evidence type="ECO:0000256" key="17">
    <source>
        <dbReference type="ARBA" id="ARBA00063956"/>
    </source>
</evidence>
<sequence length="908" mass="105424">MTTFPLCNQYCKYYDSLKNQLWKNMSDSYFQILAQSTPQQSGVKSSFLQKCISFGSTKKGLSFNDSNNSHNEVSRDVSLSLYSPRNYSYSDMNINQEEDKNSDVEFSKLKSRTNLTRGEFDTTIYMDIGTGTQVIDSMYQDFLSFYQSYCGEHDAFDLLLNYEEICCSKFAEVSKVLMSSTCTDVNFNKLSAELGALQLERNTWRLMRILIKDRIENQSLEDDEMMMLGQMTDKRIVENLYNRSSYVRQCQLIVDWLEKNAEEDVQHTFFDKFQYFADKCMSLEHSLNELATTPFNQNQMGLHEMDPDAPFRQDSYPLHDADKENESRLFKFMFMCLRAGKLDEAQHLAERFGEPWLSAALEGWRLFHDPNYDNEMIEGQELLPIEGNKYRDVWKVACWNASQASVIPIYEQALYGSLCGNLKAVLPVCKTWSDYLWAYTRASVDKLIEQELCNSSQQDRSLEELPFDYWDKILDMEEIFQELTASNSHEVRTESQNHHHILQKYVILDDLGGLIEEMYHWLNNSTLDGQILRCMTHIILFLRLIRQSTKEELCVPILEAYVQELIKSRRTYLVAPYCSTLPKEQQIIWYAKFLEGVTDNNERQKCLQYGEEAGLDMTQITKTVVKNIREKDSNKAAVVTDLTAATTEEDLSKIHAIDWLIFNPTQRAEALKQANALMRMFVVQRKMDAAKLLFSKIPQDSVAVMVQLAKAKGLDELSADDDNSTREYLCFKAYLEAMEAFDSWFHHSIHAKPKEPPAPSGDHVTFKEKVAYEHEMQQFQKDLDRWQSVVSNLSSAALECLYNVLLFVDGGWMIDQRSDGTDDENRQLQLSHLRKLCIPHVTRLLQDLLQSQNRYKEAIQLVDIISSERNQLYKVFTQEDIKQMLRVNVDLSFDLLDQNLDPLGYNCS</sequence>
<comment type="subcellular location">
    <subcellularLocation>
        <location evidence="1">Chromosome</location>
        <location evidence="1">Centromere</location>
        <location evidence="1">Kinetochore</location>
    </subcellularLocation>
    <subcellularLocation>
        <location evidence="18">Nucleus</location>
        <location evidence="18">Nuclear pore complex</location>
    </subcellularLocation>
    <subcellularLocation>
        <location evidence="18">Nucleus membrane</location>
    </subcellularLocation>
</comment>
<evidence type="ECO:0000256" key="2">
    <source>
        <dbReference type="ARBA" id="ARBA00009510"/>
    </source>
</evidence>
<dbReference type="GO" id="GO:0017056">
    <property type="term" value="F:structural constituent of nuclear pore"/>
    <property type="evidence" value="ECO:0007669"/>
    <property type="project" value="UniProtKB-UniRule"/>
</dbReference>
<keyword evidence="3 18" id="KW-0813">Transport</keyword>
<evidence type="ECO:0000256" key="8">
    <source>
        <dbReference type="ARBA" id="ARBA00022838"/>
    </source>
</evidence>
<keyword evidence="5" id="KW-0488">Methylation</keyword>
<dbReference type="GO" id="GO:0006606">
    <property type="term" value="P:protein import into nucleus"/>
    <property type="evidence" value="ECO:0007669"/>
    <property type="project" value="TreeGrafter"/>
</dbReference>
<evidence type="ECO:0000256" key="13">
    <source>
        <dbReference type="ARBA" id="ARBA00023136"/>
    </source>
</evidence>
<evidence type="ECO:0000256" key="12">
    <source>
        <dbReference type="ARBA" id="ARBA00023132"/>
    </source>
</evidence>
<dbReference type="OrthoDB" id="3098at2759"/>
<evidence type="ECO:0000256" key="16">
    <source>
        <dbReference type="ARBA" id="ARBA00056880"/>
    </source>
</evidence>
<keyword evidence="4" id="KW-0158">Chromosome</keyword>
<keyword evidence="7" id="KW-0509">mRNA transport</keyword>
<organism evidence="19 20">
    <name type="scientific">Trichonephila inaurata madagascariensis</name>
    <dbReference type="NCBI Taxonomy" id="2747483"/>
    <lineage>
        <taxon>Eukaryota</taxon>
        <taxon>Metazoa</taxon>
        <taxon>Ecdysozoa</taxon>
        <taxon>Arthropoda</taxon>
        <taxon>Chelicerata</taxon>
        <taxon>Arachnida</taxon>
        <taxon>Araneae</taxon>
        <taxon>Araneomorphae</taxon>
        <taxon>Entelegynae</taxon>
        <taxon>Araneoidea</taxon>
        <taxon>Nephilidae</taxon>
        <taxon>Trichonephila</taxon>
        <taxon>Trichonephila inaurata</taxon>
    </lineage>
</organism>
<dbReference type="FunFam" id="1.10.3450.20:FF:000001">
    <property type="entry name" value="Nuclear pore complex protein"/>
    <property type="match status" value="1"/>
</dbReference>
<keyword evidence="8" id="KW-0995">Kinetochore</keyword>
<dbReference type="GO" id="GO:0000776">
    <property type="term" value="C:kinetochore"/>
    <property type="evidence" value="ECO:0007669"/>
    <property type="project" value="UniProtKB-KW"/>
</dbReference>
<dbReference type="Proteomes" id="UP000886998">
    <property type="component" value="Unassembled WGS sequence"/>
</dbReference>
<dbReference type="Pfam" id="PF04121">
    <property type="entry name" value="Nup84_Nup100"/>
    <property type="match status" value="1"/>
</dbReference>
<reference evidence="19" key="1">
    <citation type="submission" date="2020-08" db="EMBL/GenBank/DDBJ databases">
        <title>Multicomponent nature underlies the extraordinary mechanical properties of spider dragline silk.</title>
        <authorList>
            <person name="Kono N."/>
            <person name="Nakamura H."/>
            <person name="Mori M."/>
            <person name="Yoshida Y."/>
            <person name="Ohtoshi R."/>
            <person name="Malay A.D."/>
            <person name="Moran D.A.P."/>
            <person name="Tomita M."/>
            <person name="Numata K."/>
            <person name="Arakawa K."/>
        </authorList>
    </citation>
    <scope>NUCLEOTIDE SEQUENCE</scope>
</reference>
<keyword evidence="12 18" id="KW-0906">Nuclear pore complex</keyword>
<keyword evidence="11 18" id="KW-0811">Translocation</keyword>
<evidence type="ECO:0000256" key="1">
    <source>
        <dbReference type="ARBA" id="ARBA00004629"/>
    </source>
</evidence>
<dbReference type="EMBL" id="BMAV01003897">
    <property type="protein sequence ID" value="GFY43828.1"/>
    <property type="molecule type" value="Genomic_DNA"/>
</dbReference>
<name>A0A8X6WYT4_9ARAC</name>
<evidence type="ECO:0000256" key="14">
    <source>
        <dbReference type="ARBA" id="ARBA00023242"/>
    </source>
</evidence>